<keyword evidence="4" id="KW-0808">Transferase</keyword>
<dbReference type="GO" id="GO:0000155">
    <property type="term" value="F:phosphorelay sensor kinase activity"/>
    <property type="evidence" value="ECO:0007669"/>
    <property type="project" value="InterPro"/>
</dbReference>
<feature type="domain" description="Signal transduction histidine kinase dimerisation/phosphoacceptor" evidence="3">
    <location>
        <begin position="8"/>
        <end position="95"/>
    </location>
</feature>
<organism evidence="4 5">
    <name type="scientific">Bradyrhizobium brasilense</name>
    <dbReference type="NCBI Taxonomy" id="1419277"/>
    <lineage>
        <taxon>Bacteria</taxon>
        <taxon>Pseudomonadati</taxon>
        <taxon>Pseudomonadota</taxon>
        <taxon>Alphaproteobacteria</taxon>
        <taxon>Hyphomicrobiales</taxon>
        <taxon>Nitrobacteraceae</taxon>
        <taxon>Bradyrhizobium</taxon>
    </lineage>
</organism>
<protein>
    <recommendedName>
        <fullName evidence="2">histidine kinase</fullName>
        <ecNumber evidence="2">2.7.13.3</ecNumber>
    </recommendedName>
</protein>
<dbReference type="SMART" id="SM00388">
    <property type="entry name" value="HisKA"/>
    <property type="match status" value="1"/>
</dbReference>
<gene>
    <name evidence="4" type="ORF">SAMN05216337_107133</name>
</gene>
<name>A0A1G7NMV7_9BRAD</name>
<sequence length="135" mass="14838">MQTEKLASLGQLTAGIAHEIKNPLNFVNNFAALSAELTEELNEALKPAELIDKICTEVDELTALLKSNLEKVVQHGKRADSIVKNMLLHSREGPGERRLADINALVQESLNLAYHGARAEKSDFKSCSRRTSTPT</sequence>
<evidence type="ECO:0000256" key="2">
    <source>
        <dbReference type="ARBA" id="ARBA00012438"/>
    </source>
</evidence>
<accession>A0A1G7NMV7</accession>
<evidence type="ECO:0000256" key="1">
    <source>
        <dbReference type="ARBA" id="ARBA00000085"/>
    </source>
</evidence>
<proteinExistence type="predicted"/>
<evidence type="ECO:0000313" key="5">
    <source>
        <dbReference type="Proteomes" id="UP000199245"/>
    </source>
</evidence>
<evidence type="ECO:0000313" key="4">
    <source>
        <dbReference type="EMBL" id="SDF75257.1"/>
    </source>
</evidence>
<reference evidence="4 5" key="1">
    <citation type="submission" date="2016-10" db="EMBL/GenBank/DDBJ databases">
        <authorList>
            <person name="de Groot N.N."/>
        </authorList>
    </citation>
    <scope>NUCLEOTIDE SEQUENCE [LARGE SCALE GENOMIC DNA]</scope>
    <source>
        <strain evidence="4 5">R5</strain>
    </source>
</reference>
<dbReference type="EC" id="2.7.13.3" evidence="2"/>
<dbReference type="PANTHER" id="PTHR43065">
    <property type="entry name" value="SENSOR HISTIDINE KINASE"/>
    <property type="match status" value="1"/>
</dbReference>
<dbReference type="AlphaFoldDB" id="A0A1G7NMV7"/>
<dbReference type="CDD" id="cd00082">
    <property type="entry name" value="HisKA"/>
    <property type="match status" value="1"/>
</dbReference>
<dbReference type="PANTHER" id="PTHR43065:SF42">
    <property type="entry name" value="TWO-COMPONENT SENSOR PPRA"/>
    <property type="match status" value="1"/>
</dbReference>
<dbReference type="InterPro" id="IPR003661">
    <property type="entry name" value="HisK_dim/P_dom"/>
</dbReference>
<dbReference type="InterPro" id="IPR036097">
    <property type="entry name" value="HisK_dim/P_sf"/>
</dbReference>
<keyword evidence="4" id="KW-0418">Kinase</keyword>
<dbReference type="Gene3D" id="1.10.287.130">
    <property type="match status" value="1"/>
</dbReference>
<dbReference type="SUPFAM" id="SSF47384">
    <property type="entry name" value="Homodimeric domain of signal transducing histidine kinase"/>
    <property type="match status" value="1"/>
</dbReference>
<dbReference type="Pfam" id="PF00512">
    <property type="entry name" value="HisKA"/>
    <property type="match status" value="1"/>
</dbReference>
<dbReference type="EMBL" id="FMZW01000071">
    <property type="protein sequence ID" value="SDF75257.1"/>
    <property type="molecule type" value="Genomic_DNA"/>
</dbReference>
<dbReference type="Proteomes" id="UP000199245">
    <property type="component" value="Unassembled WGS sequence"/>
</dbReference>
<comment type="catalytic activity">
    <reaction evidence="1">
        <text>ATP + protein L-histidine = ADP + protein N-phospho-L-histidine.</text>
        <dbReference type="EC" id="2.7.13.3"/>
    </reaction>
</comment>
<evidence type="ECO:0000259" key="3">
    <source>
        <dbReference type="SMART" id="SM00388"/>
    </source>
</evidence>